<dbReference type="AlphaFoldDB" id="A0AAV8XNZ3"/>
<feature type="domain" description="Beta-galactosidase 1-like first all-beta" evidence="15">
    <location>
        <begin position="409"/>
        <end position="529"/>
    </location>
</feature>
<evidence type="ECO:0000259" key="14">
    <source>
        <dbReference type="Pfam" id="PF01301"/>
    </source>
</evidence>
<feature type="transmembrane region" description="Helical" evidence="13">
    <location>
        <begin position="721"/>
        <end position="742"/>
    </location>
</feature>
<feature type="domain" description="Glycoside hydrolase 35 catalytic" evidence="14">
    <location>
        <begin position="35"/>
        <end position="350"/>
    </location>
</feature>
<dbReference type="FunFam" id="3.20.20.80:FF:000036">
    <property type="entry name" value="Beta-galactosidase"/>
    <property type="match status" value="1"/>
</dbReference>
<dbReference type="GO" id="GO:0005975">
    <property type="term" value="P:carbohydrate metabolic process"/>
    <property type="evidence" value="ECO:0007669"/>
    <property type="project" value="InterPro"/>
</dbReference>
<dbReference type="Pfam" id="PF01301">
    <property type="entry name" value="Glyco_hydro_35"/>
    <property type="match status" value="1"/>
</dbReference>
<keyword evidence="18" id="KW-1185">Reference proteome</keyword>
<dbReference type="Gene3D" id="2.60.120.260">
    <property type="entry name" value="Galactose-binding domain-like"/>
    <property type="match status" value="2"/>
</dbReference>
<evidence type="ECO:0000256" key="5">
    <source>
        <dbReference type="ARBA" id="ARBA00022725"/>
    </source>
</evidence>
<dbReference type="GO" id="GO:0016020">
    <property type="term" value="C:membrane"/>
    <property type="evidence" value="ECO:0007669"/>
    <property type="project" value="UniProtKB-SubCell"/>
</dbReference>
<dbReference type="SUPFAM" id="SSF49785">
    <property type="entry name" value="Galactose-binding domain-like"/>
    <property type="match status" value="1"/>
</dbReference>
<dbReference type="GO" id="GO:0004984">
    <property type="term" value="F:olfactory receptor activity"/>
    <property type="evidence" value="ECO:0007669"/>
    <property type="project" value="InterPro"/>
</dbReference>
<dbReference type="EMBL" id="JAPWTK010000439">
    <property type="protein sequence ID" value="KAJ8940318.1"/>
    <property type="molecule type" value="Genomic_DNA"/>
</dbReference>
<dbReference type="GO" id="GO:0007165">
    <property type="term" value="P:signal transduction"/>
    <property type="evidence" value="ECO:0007669"/>
    <property type="project" value="UniProtKB-KW"/>
</dbReference>
<dbReference type="GO" id="GO:0004553">
    <property type="term" value="F:hydrolase activity, hydrolyzing O-glycosyl compounds"/>
    <property type="evidence" value="ECO:0007669"/>
    <property type="project" value="InterPro"/>
</dbReference>
<feature type="domain" description="Beta-galactosidase galactose-binding" evidence="16">
    <location>
        <begin position="551"/>
        <end position="608"/>
    </location>
</feature>
<evidence type="ECO:0000256" key="1">
    <source>
        <dbReference type="ARBA" id="ARBA00004141"/>
    </source>
</evidence>
<dbReference type="FunFam" id="2.60.120.260:FF:000049">
    <property type="entry name" value="Beta-galactosidase"/>
    <property type="match status" value="1"/>
</dbReference>
<evidence type="ECO:0000256" key="7">
    <source>
        <dbReference type="ARBA" id="ARBA00022989"/>
    </source>
</evidence>
<keyword evidence="4 13" id="KW-0812">Transmembrane</keyword>
<feature type="transmembrane region" description="Helical" evidence="13">
    <location>
        <begin position="815"/>
        <end position="839"/>
    </location>
</feature>
<evidence type="ECO:0008006" key="19">
    <source>
        <dbReference type="Google" id="ProtNLM"/>
    </source>
</evidence>
<evidence type="ECO:0000313" key="17">
    <source>
        <dbReference type="EMBL" id="KAJ8940318.1"/>
    </source>
</evidence>
<evidence type="ECO:0000256" key="4">
    <source>
        <dbReference type="ARBA" id="ARBA00022692"/>
    </source>
</evidence>
<comment type="caution">
    <text evidence="17">The sequence shown here is derived from an EMBL/GenBank/DDBJ whole genome shotgun (WGS) entry which is preliminary data.</text>
</comment>
<dbReference type="SUPFAM" id="SSF51445">
    <property type="entry name" value="(Trans)glycosidases"/>
    <property type="match status" value="1"/>
</dbReference>
<keyword evidence="5" id="KW-0552">Olfaction</keyword>
<accession>A0AAV8XNZ3</accession>
<dbReference type="InterPro" id="IPR004117">
    <property type="entry name" value="7tm6_olfct_rcpt"/>
</dbReference>
<evidence type="ECO:0000313" key="18">
    <source>
        <dbReference type="Proteomes" id="UP001162162"/>
    </source>
</evidence>
<dbReference type="PRINTS" id="PR00742">
    <property type="entry name" value="GLHYDRLASE35"/>
</dbReference>
<dbReference type="Pfam" id="PF21467">
    <property type="entry name" value="BetaGal_gal-bd"/>
    <property type="match status" value="1"/>
</dbReference>
<evidence type="ECO:0000259" key="15">
    <source>
        <dbReference type="Pfam" id="PF21317"/>
    </source>
</evidence>
<dbReference type="InterPro" id="IPR031330">
    <property type="entry name" value="Gly_Hdrlase_35_cat"/>
</dbReference>
<keyword evidence="11" id="KW-0326">Glycosidase</keyword>
<evidence type="ECO:0000256" key="6">
    <source>
        <dbReference type="ARBA" id="ARBA00022801"/>
    </source>
</evidence>
<evidence type="ECO:0000256" key="10">
    <source>
        <dbReference type="ARBA" id="ARBA00023224"/>
    </source>
</evidence>
<evidence type="ECO:0000256" key="9">
    <source>
        <dbReference type="ARBA" id="ARBA00023170"/>
    </source>
</evidence>
<comment type="similarity">
    <text evidence="2 12">Belongs to the glycosyl hydrolase 35 family.</text>
</comment>
<keyword evidence="8 13" id="KW-0472">Membrane</keyword>
<keyword evidence="10" id="KW-0807">Transducer</keyword>
<feature type="non-terminal residue" evidence="17">
    <location>
        <position position="841"/>
    </location>
</feature>
<organism evidence="17 18">
    <name type="scientific">Aromia moschata</name>
    <dbReference type="NCBI Taxonomy" id="1265417"/>
    <lineage>
        <taxon>Eukaryota</taxon>
        <taxon>Metazoa</taxon>
        <taxon>Ecdysozoa</taxon>
        <taxon>Arthropoda</taxon>
        <taxon>Hexapoda</taxon>
        <taxon>Insecta</taxon>
        <taxon>Pterygota</taxon>
        <taxon>Neoptera</taxon>
        <taxon>Endopterygota</taxon>
        <taxon>Coleoptera</taxon>
        <taxon>Polyphaga</taxon>
        <taxon>Cucujiformia</taxon>
        <taxon>Chrysomeloidea</taxon>
        <taxon>Cerambycidae</taxon>
        <taxon>Cerambycinae</taxon>
        <taxon>Callichromatini</taxon>
        <taxon>Aromia</taxon>
    </lineage>
</organism>
<evidence type="ECO:0000256" key="8">
    <source>
        <dbReference type="ARBA" id="ARBA00023136"/>
    </source>
</evidence>
<dbReference type="InterPro" id="IPR048912">
    <property type="entry name" value="BetaGal1-like_ABD1"/>
</dbReference>
<comment type="subcellular location">
    <subcellularLocation>
        <location evidence="1">Membrane</location>
        <topology evidence="1">Multi-pass membrane protein</topology>
    </subcellularLocation>
</comment>
<evidence type="ECO:0000256" key="12">
    <source>
        <dbReference type="RuleBase" id="RU003679"/>
    </source>
</evidence>
<dbReference type="InterPro" id="IPR017853">
    <property type="entry name" value="GH"/>
</dbReference>
<keyword evidence="6" id="KW-0378">Hydrolase</keyword>
<dbReference type="InterPro" id="IPR048913">
    <property type="entry name" value="BetaGal_gal-bd"/>
</dbReference>
<feature type="transmembrane region" description="Helical" evidence="13">
    <location>
        <begin position="677"/>
        <end position="700"/>
    </location>
</feature>
<dbReference type="InterPro" id="IPR001944">
    <property type="entry name" value="Glycoside_Hdrlase_35"/>
</dbReference>
<keyword evidence="7 13" id="KW-1133">Transmembrane helix</keyword>
<name>A0AAV8XNZ3_9CUCU</name>
<sequence length="841" mass="95601">MADVESLSSTVLPSLYEYYTAGGIGAGLSDDGLNFKLNNKTITIYSGALHYFRVPGEYWRDRLRKLRAAGLNAVETYVPWNLHEPTDGAYDFGRGGSDFEDFLDIVKFITIAKQEDLFVILRPGPYICAEWEFGGLPSWLLRSDGMKVRTSDEIYINFVERYFKKLLELVAPLQFTKGGAIIAVQIENEYGNTKDGDNPIDTAYLQKLKDILVENGMVELFFTSDTPSNGFSGTLPGVLATANFQEEPVFELSLLKQFQPNKPLMVMEYWTGWFDHWAEKHHTRTAQQFGKVLEEILNFNGSVNMYMFHGGSNWGFLNGANIKGLFTDNEGYQPDISSYDYDAPLSEAASHDAIKVRQPALPKLVERVAYPTVSIIGELAIKDLAEQIEVFSSNKPISMEMLPINNNSGQSYGYLIYRKSNVDITENAVLKIEGRVCDTVLVLINGELVSKILKEQGDLDGFGYWRLKDSTLNLGPQGYKGATLELLVENWGRVNYGKLYQFKQHKGLWQGDILINDVILSNWQVIPLEFKRSQIKGLKGWKSPTNTAGPKLYRSVLTVDEPRDTYLDMRGWIKGFVVVNDFVLSRYLALGPQQTAYLPAPFLKKGDNDILVFEHFLQPGNVKFVTDPIFELTHLHINKKRVKYLHDVVKHEFWDFKVGGPKAQAKIRKNCSLIMNLFYVGVACAVVVIVPVAAFPLVRLPGKKPLPYVILVSFDTDLSPLYQILYALMTWDIVVSVFGNLFNDSFYFYAAQHLIVQLELLKDLIRNISEGIMDESSDLDRFDSKYFQKEVMERLKICAQHHWKLLKYGNDVAQFYRLMLAPQLFMTFFLLVLNGYILMSA</sequence>
<evidence type="ECO:0000256" key="2">
    <source>
        <dbReference type="ARBA" id="ARBA00009809"/>
    </source>
</evidence>
<evidence type="ECO:0000256" key="3">
    <source>
        <dbReference type="ARBA" id="ARBA00022606"/>
    </source>
</evidence>
<dbReference type="InterPro" id="IPR008979">
    <property type="entry name" value="Galactose-bd-like_sf"/>
</dbReference>
<dbReference type="Pfam" id="PF21317">
    <property type="entry name" value="BetaGal_ABD_1"/>
    <property type="match status" value="1"/>
</dbReference>
<evidence type="ECO:0000256" key="11">
    <source>
        <dbReference type="ARBA" id="ARBA00023295"/>
    </source>
</evidence>
<dbReference type="Gene3D" id="3.20.20.80">
    <property type="entry name" value="Glycosidases"/>
    <property type="match status" value="1"/>
</dbReference>
<evidence type="ECO:0000259" key="16">
    <source>
        <dbReference type="Pfam" id="PF21467"/>
    </source>
</evidence>
<reference evidence="17" key="1">
    <citation type="journal article" date="2023" name="Insect Mol. Biol.">
        <title>Genome sequencing provides insights into the evolution of gene families encoding plant cell wall-degrading enzymes in longhorned beetles.</title>
        <authorList>
            <person name="Shin N.R."/>
            <person name="Okamura Y."/>
            <person name="Kirsch R."/>
            <person name="Pauchet Y."/>
        </authorList>
    </citation>
    <scope>NUCLEOTIDE SEQUENCE</scope>
    <source>
        <strain evidence="17">AMC_N1</strain>
    </source>
</reference>
<dbReference type="GO" id="GO:0005549">
    <property type="term" value="F:odorant binding"/>
    <property type="evidence" value="ECO:0007669"/>
    <property type="project" value="InterPro"/>
</dbReference>
<gene>
    <name evidence="17" type="ORF">NQ318_014392</name>
</gene>
<dbReference type="Proteomes" id="UP001162162">
    <property type="component" value="Unassembled WGS sequence"/>
</dbReference>
<evidence type="ECO:0000256" key="13">
    <source>
        <dbReference type="SAM" id="Phobius"/>
    </source>
</evidence>
<protein>
    <recommendedName>
        <fullName evidence="19">Beta-galactosidase</fullName>
    </recommendedName>
</protein>
<dbReference type="Pfam" id="PF02949">
    <property type="entry name" value="7tm_6"/>
    <property type="match status" value="1"/>
</dbReference>
<dbReference type="PANTHER" id="PTHR23421">
    <property type="entry name" value="BETA-GALACTOSIDASE RELATED"/>
    <property type="match status" value="1"/>
</dbReference>
<keyword evidence="9" id="KW-0675">Receptor</keyword>
<proteinExistence type="inferred from homology"/>
<keyword evidence="3" id="KW-0716">Sensory transduction</keyword>